<gene>
    <name evidence="2" type="ORF">A2837_02715</name>
</gene>
<evidence type="ECO:0000256" key="1">
    <source>
        <dbReference type="SAM" id="Phobius"/>
    </source>
</evidence>
<dbReference type="Proteomes" id="UP000176322">
    <property type="component" value="Unassembled WGS sequence"/>
</dbReference>
<name>A0A1F6BWU8_9BACT</name>
<dbReference type="AlphaFoldDB" id="A0A1F6BWU8"/>
<reference evidence="2 3" key="1">
    <citation type="journal article" date="2016" name="Nat. Commun.">
        <title>Thousands of microbial genomes shed light on interconnected biogeochemical processes in an aquifer system.</title>
        <authorList>
            <person name="Anantharaman K."/>
            <person name="Brown C.T."/>
            <person name="Hug L.A."/>
            <person name="Sharon I."/>
            <person name="Castelle C.J."/>
            <person name="Probst A.J."/>
            <person name="Thomas B.C."/>
            <person name="Singh A."/>
            <person name="Wilkins M.J."/>
            <person name="Karaoz U."/>
            <person name="Brodie E.L."/>
            <person name="Williams K.H."/>
            <person name="Hubbard S.S."/>
            <person name="Banfield J.F."/>
        </authorList>
    </citation>
    <scope>NUCLEOTIDE SEQUENCE [LARGE SCALE GENOMIC DNA]</scope>
</reference>
<accession>A0A1F6BWU8</accession>
<evidence type="ECO:0000313" key="2">
    <source>
        <dbReference type="EMBL" id="OGG41401.1"/>
    </source>
</evidence>
<evidence type="ECO:0000313" key="3">
    <source>
        <dbReference type="Proteomes" id="UP000176322"/>
    </source>
</evidence>
<sequence length="95" mass="10701">MFARILTFLTVRGIAMILGTALYIYSAVEQAPALRYIQAGTRWLADNLEAVLTDEWAVWVPLLNLEHSFAYALFVVGAYAIIEVFEGIVGLFFRK</sequence>
<dbReference type="EMBL" id="MFKO01000008">
    <property type="protein sequence ID" value="OGG41401.1"/>
    <property type="molecule type" value="Genomic_DNA"/>
</dbReference>
<feature type="transmembrane region" description="Helical" evidence="1">
    <location>
        <begin position="5"/>
        <end position="25"/>
    </location>
</feature>
<keyword evidence="1" id="KW-0812">Transmembrane</keyword>
<dbReference type="STRING" id="1798475.A2837_02715"/>
<keyword evidence="1" id="KW-0472">Membrane</keyword>
<keyword evidence="1" id="KW-1133">Transmembrane helix</keyword>
<protein>
    <submittedName>
        <fullName evidence="2">Uncharacterized protein</fullName>
    </submittedName>
</protein>
<organism evidence="2 3">
    <name type="scientific">Candidatus Kaiserbacteria bacterium RIFCSPHIGHO2_01_FULL_46_22</name>
    <dbReference type="NCBI Taxonomy" id="1798475"/>
    <lineage>
        <taxon>Bacteria</taxon>
        <taxon>Candidatus Kaiseribacteriota</taxon>
    </lineage>
</organism>
<proteinExistence type="predicted"/>
<comment type="caution">
    <text evidence="2">The sequence shown here is derived from an EMBL/GenBank/DDBJ whole genome shotgun (WGS) entry which is preliminary data.</text>
</comment>
<feature type="transmembrane region" description="Helical" evidence="1">
    <location>
        <begin position="69"/>
        <end position="93"/>
    </location>
</feature>